<proteinExistence type="predicted"/>
<sequence length="528" mass="59619">MDLAIQNFRGIRKVNPVVDVVSGAVLSAVTCRNTELRYTEKGNNVGIFTAAGNQIVSACPNKIIGQWESVQNRVTYRFVYAVDDTQGYIYLFDEVEGTYTALKSGLTVTGAANAITIANGFYDWFVFSNGVDPYIAINMQQKSESDRVKEIDAKDAEERTIRGLCLESYDGRLVTNCQNRVHWSKTQDIFTWGTSDPDLTTEPAYQELDRDVTAMAYYNNSLIVFTDSYSVAYTGNPGDATSFQRSGASGGGCASFKSVIKFDNKLFYFDAKAKNVFAYYLIDVGQTRPTNGLADNVIEFFDQIDTTRLDEIETVSFVDGDRSEIWFKLPYLNGDRILIYDYLKSEWVERQAEDNIRALMPTGSVFYSASGKNILREYQTSNFADEFIGAEYLANIINVGSDSNMKVPKMPLILTLDFNQENDFFIELTYDDNPERKQTKRVVKTSEGYLIWALSSDDENGGLWAKDKNDAAGGMWFDKNRNTVMFNLAGLRHFKQLQIRIYTSEAGQEFGIKRLELKRVKVKTKTLG</sequence>
<name>A0A8S5Q8I5_9CAUD</name>
<evidence type="ECO:0000313" key="1">
    <source>
        <dbReference type="EMBL" id="DAE15360.1"/>
    </source>
</evidence>
<protein>
    <submittedName>
        <fullName evidence="1">Stabilization protein</fullName>
    </submittedName>
</protein>
<reference evidence="1" key="1">
    <citation type="journal article" date="2021" name="Proc. Natl. Acad. Sci. U.S.A.">
        <title>A Catalog of Tens of Thousands of Viruses from Human Metagenomes Reveals Hidden Associations with Chronic Diseases.</title>
        <authorList>
            <person name="Tisza M.J."/>
            <person name="Buck C.B."/>
        </authorList>
    </citation>
    <scope>NUCLEOTIDE SEQUENCE</scope>
    <source>
        <strain evidence="1">Ct5qs5</strain>
    </source>
</reference>
<organism evidence="1">
    <name type="scientific">Siphoviridae sp. ct5qs5</name>
    <dbReference type="NCBI Taxonomy" id="2825339"/>
    <lineage>
        <taxon>Viruses</taxon>
        <taxon>Duplodnaviria</taxon>
        <taxon>Heunggongvirae</taxon>
        <taxon>Uroviricota</taxon>
        <taxon>Caudoviricetes</taxon>
    </lineage>
</organism>
<accession>A0A8S5Q8I5</accession>
<dbReference type="EMBL" id="BK015603">
    <property type="protein sequence ID" value="DAE15360.1"/>
    <property type="molecule type" value="Genomic_DNA"/>
</dbReference>